<feature type="region of interest" description="Disordered" evidence="1">
    <location>
        <begin position="28"/>
        <end position="50"/>
    </location>
</feature>
<gene>
    <name evidence="2" type="ORF">SEVIR_9G182400v2</name>
</gene>
<organism evidence="2 3">
    <name type="scientific">Setaria viridis</name>
    <name type="common">Green bristlegrass</name>
    <name type="synonym">Setaria italica subsp. viridis</name>
    <dbReference type="NCBI Taxonomy" id="4556"/>
    <lineage>
        <taxon>Eukaryota</taxon>
        <taxon>Viridiplantae</taxon>
        <taxon>Streptophyta</taxon>
        <taxon>Embryophyta</taxon>
        <taxon>Tracheophyta</taxon>
        <taxon>Spermatophyta</taxon>
        <taxon>Magnoliopsida</taxon>
        <taxon>Liliopsida</taxon>
        <taxon>Poales</taxon>
        <taxon>Poaceae</taxon>
        <taxon>PACMAD clade</taxon>
        <taxon>Panicoideae</taxon>
        <taxon>Panicodae</taxon>
        <taxon>Paniceae</taxon>
        <taxon>Cenchrinae</taxon>
        <taxon>Setaria</taxon>
    </lineage>
</organism>
<keyword evidence="3" id="KW-1185">Reference proteome</keyword>
<evidence type="ECO:0000313" key="2">
    <source>
        <dbReference type="EMBL" id="TKV92775.1"/>
    </source>
</evidence>
<evidence type="ECO:0000313" key="3">
    <source>
        <dbReference type="Proteomes" id="UP000298652"/>
    </source>
</evidence>
<sequence length="133" mass="14303">MAEDVAAAKEKAAAFLASVRMAIQPPLAAEPPRQITPVTTSQTRRSSRLAAQPLNTAVRASKKGEILAMKKLGIITQDHEAAQITDKDLDRFLVSTMQPRHFAALRDIFPAANGLTDQELLLLTSQACAIPAT</sequence>
<dbReference type="EMBL" id="CM016560">
    <property type="protein sequence ID" value="TKV92775.1"/>
    <property type="molecule type" value="Genomic_DNA"/>
</dbReference>
<dbReference type="Gramene" id="TKV92775">
    <property type="protein sequence ID" value="TKV92775"/>
    <property type="gene ID" value="SEVIR_9G182400v2"/>
</dbReference>
<reference evidence="2" key="1">
    <citation type="submission" date="2019-03" db="EMBL/GenBank/DDBJ databases">
        <title>WGS assembly of Setaria viridis.</title>
        <authorList>
            <person name="Huang P."/>
            <person name="Jenkins J."/>
            <person name="Grimwood J."/>
            <person name="Barry K."/>
            <person name="Healey A."/>
            <person name="Mamidi S."/>
            <person name="Sreedasyam A."/>
            <person name="Shu S."/>
            <person name="Feldman M."/>
            <person name="Wu J."/>
            <person name="Yu Y."/>
            <person name="Chen C."/>
            <person name="Johnson J."/>
            <person name="Rokhsar D."/>
            <person name="Baxter I."/>
            <person name="Schmutz J."/>
            <person name="Brutnell T."/>
            <person name="Kellogg E."/>
        </authorList>
    </citation>
    <scope>NUCLEOTIDE SEQUENCE [LARGE SCALE GENOMIC DNA]</scope>
</reference>
<accession>A0A4V6D108</accession>
<dbReference type="AlphaFoldDB" id="A0A4V6D108"/>
<proteinExistence type="predicted"/>
<name>A0A4V6D108_SETVI</name>
<evidence type="ECO:0000256" key="1">
    <source>
        <dbReference type="SAM" id="MobiDB-lite"/>
    </source>
</evidence>
<dbReference type="Proteomes" id="UP000298652">
    <property type="component" value="Chromosome 9"/>
</dbReference>
<protein>
    <submittedName>
        <fullName evidence="2">Uncharacterized protein</fullName>
    </submittedName>
</protein>